<comment type="caution">
    <text evidence="1">The sequence shown here is derived from an EMBL/GenBank/DDBJ whole genome shotgun (WGS) entry which is preliminary data.</text>
</comment>
<dbReference type="AlphaFoldDB" id="A0A0F8Y2Q4"/>
<sequence>AVARDYMDFGQGGAYIKALDTGIPYTSAAVQGTRGIFRSIKRDYKTFAVKVTQLGAFVTGLYLANRYNNQEAYDSISNEIKKSNFVLTTPWKFKDEENQTRYIYFTIPKDPSQKFLSYFFEYATKRMLGEEEDVDNLVSTLTELSPIKDTSILPPSVQAVVGYMTNKDFYFREDVWKGPRVEPREEFIPGQTGPAFVDVGEVTGLSPERLEYALGRIFTSGNMYSHLVGWGYKELFDDLPESENEQHIAMMLSQTPVSKRFIKVTNPYNKFRELVDDVSKDVATKKWINYRNLDRLVEGYLFHKNATLEEIRSFIREAGRKDGKAEAERLFEDFKFQTKTKDLDNRVFWRKLKRLNPEARAKVFNDVWSKANPERKEEMRGEMRIIGKGVFT</sequence>
<protein>
    <recommendedName>
        <fullName evidence="2">Large polyvalent protein associated domain-containing protein</fullName>
    </recommendedName>
</protein>
<organism evidence="1">
    <name type="scientific">marine sediment metagenome</name>
    <dbReference type="NCBI Taxonomy" id="412755"/>
    <lineage>
        <taxon>unclassified sequences</taxon>
        <taxon>metagenomes</taxon>
        <taxon>ecological metagenomes</taxon>
    </lineage>
</organism>
<evidence type="ECO:0008006" key="2">
    <source>
        <dbReference type="Google" id="ProtNLM"/>
    </source>
</evidence>
<dbReference type="EMBL" id="LAZR01055810">
    <property type="protein sequence ID" value="KKK75563.1"/>
    <property type="molecule type" value="Genomic_DNA"/>
</dbReference>
<reference evidence="1" key="1">
    <citation type="journal article" date="2015" name="Nature">
        <title>Complex archaea that bridge the gap between prokaryotes and eukaryotes.</title>
        <authorList>
            <person name="Spang A."/>
            <person name="Saw J.H."/>
            <person name="Jorgensen S.L."/>
            <person name="Zaremba-Niedzwiedzka K."/>
            <person name="Martijn J."/>
            <person name="Lind A.E."/>
            <person name="van Eijk R."/>
            <person name="Schleper C."/>
            <person name="Guy L."/>
            <person name="Ettema T.J."/>
        </authorList>
    </citation>
    <scope>NUCLEOTIDE SEQUENCE</scope>
</reference>
<proteinExistence type="predicted"/>
<gene>
    <name evidence="1" type="ORF">LCGC14_2872460</name>
</gene>
<evidence type="ECO:0000313" key="1">
    <source>
        <dbReference type="EMBL" id="KKK75563.1"/>
    </source>
</evidence>
<feature type="non-terminal residue" evidence="1">
    <location>
        <position position="392"/>
    </location>
</feature>
<name>A0A0F8Y2Q4_9ZZZZ</name>
<accession>A0A0F8Y2Q4</accession>
<feature type="non-terminal residue" evidence="1">
    <location>
        <position position="1"/>
    </location>
</feature>